<dbReference type="Gene3D" id="1.10.510.10">
    <property type="entry name" value="Transferase(Phosphotransferase) domain 1"/>
    <property type="match status" value="1"/>
</dbReference>
<dbReference type="PROSITE" id="PS50011">
    <property type="entry name" value="PROTEIN_KINASE_DOM"/>
    <property type="match status" value="1"/>
</dbReference>
<accession>A0A3P6AVZ4</accession>
<comment type="catalytic activity">
    <reaction evidence="17">
        <text>L-seryl-[protein] + ATP = O-phospho-L-seryl-[protein] + ADP + H(+)</text>
        <dbReference type="Rhea" id="RHEA:17989"/>
        <dbReference type="Rhea" id="RHEA-COMP:9863"/>
        <dbReference type="Rhea" id="RHEA-COMP:11604"/>
        <dbReference type="ChEBI" id="CHEBI:15378"/>
        <dbReference type="ChEBI" id="CHEBI:29999"/>
        <dbReference type="ChEBI" id="CHEBI:30616"/>
        <dbReference type="ChEBI" id="CHEBI:83421"/>
        <dbReference type="ChEBI" id="CHEBI:456216"/>
        <dbReference type="EC" id="2.7.11.1"/>
    </reaction>
</comment>
<dbReference type="FunFam" id="1.10.510.10:FF:000044">
    <property type="entry name" value="Putative LRR receptor-like serine/threonine-protein kinase"/>
    <property type="match status" value="1"/>
</dbReference>
<feature type="compositionally biased region" description="Low complexity" evidence="20">
    <location>
        <begin position="349"/>
        <end position="361"/>
    </location>
</feature>
<dbReference type="PROSITE" id="PS00108">
    <property type="entry name" value="PROTEIN_KINASE_ST"/>
    <property type="match status" value="1"/>
</dbReference>
<keyword evidence="7" id="KW-0732">Signal</keyword>
<evidence type="ECO:0000256" key="20">
    <source>
        <dbReference type="SAM" id="MobiDB-lite"/>
    </source>
</evidence>
<feature type="region of interest" description="Disordered" evidence="20">
    <location>
        <begin position="345"/>
        <end position="391"/>
    </location>
</feature>
<keyword evidence="6" id="KW-0812">Transmembrane</keyword>
<dbReference type="GO" id="GO:0004674">
    <property type="term" value="F:protein serine/threonine kinase activity"/>
    <property type="evidence" value="ECO:0007669"/>
    <property type="project" value="UniProtKB-KW"/>
</dbReference>
<evidence type="ECO:0000256" key="12">
    <source>
        <dbReference type="ARBA" id="ARBA00022989"/>
    </source>
</evidence>
<dbReference type="InterPro" id="IPR001245">
    <property type="entry name" value="Ser-Thr/Tyr_kinase_cat_dom"/>
</dbReference>
<evidence type="ECO:0000256" key="1">
    <source>
        <dbReference type="ARBA" id="ARBA00004479"/>
    </source>
</evidence>
<dbReference type="EC" id="2.7.11.1" evidence="2"/>
<sequence length="391" mass="42893">MSFNCFRVLDKCKRNDRLGQKEAEEICTDNVRVFSYNSLRSATDDFHPSTRIGGGGFGVVYKGVLRDGTPVAVKSLSAESKQGTREFLTEINLISNIHHPNLVNLIGCCIEGNNRILVYEYLENNSLASVLLGSRSKYVPLDWSTRAAICVGTASGLAFLHEEVEPQMVHRDIKASNILLDRNFCPKIGDFGLAKLFPDNVTHISTRVAGTVGYLAPEYALLGQLTKKADVYSFGILVLEVISGGSSSRAAFTDELLVLVEWVWKLREEGRLLECVDPYLTKFPEAEVIRFIKVALFCTQATAQKRPNMKQVVEMLSRKEIKLNESALTEPGVYRGFNKGGNHRGLGLRGSSSQESSSTQGGYKGKSPAVPQGSSSASVISFQSISEVAPR</sequence>
<evidence type="ECO:0000256" key="18">
    <source>
        <dbReference type="PROSITE-ProRule" id="PRU10141"/>
    </source>
</evidence>
<dbReference type="GO" id="GO:0005524">
    <property type="term" value="F:ATP binding"/>
    <property type="evidence" value="ECO:0007669"/>
    <property type="project" value="UniProtKB-UniRule"/>
</dbReference>
<dbReference type="CDD" id="cd14066">
    <property type="entry name" value="STKc_IRAK"/>
    <property type="match status" value="1"/>
</dbReference>
<dbReference type="PROSITE" id="PS00107">
    <property type="entry name" value="PROTEIN_KINASE_ATP"/>
    <property type="match status" value="1"/>
</dbReference>
<evidence type="ECO:0000256" key="2">
    <source>
        <dbReference type="ARBA" id="ARBA00012513"/>
    </source>
</evidence>
<keyword evidence="3 19" id="KW-0723">Serine/threonine-protein kinase</keyword>
<evidence type="ECO:0000256" key="8">
    <source>
        <dbReference type="ARBA" id="ARBA00022737"/>
    </source>
</evidence>
<reference evidence="22" key="1">
    <citation type="submission" date="2018-11" db="EMBL/GenBank/DDBJ databases">
        <authorList>
            <consortium name="Genoscope - CEA"/>
            <person name="William W."/>
        </authorList>
    </citation>
    <scope>NUCLEOTIDE SEQUENCE</scope>
</reference>
<dbReference type="SUPFAM" id="SSF56112">
    <property type="entry name" value="Protein kinase-like (PK-like)"/>
    <property type="match status" value="1"/>
</dbReference>
<name>A0A3P6AVZ4_BRAOL</name>
<proteinExistence type="inferred from homology"/>
<feature type="domain" description="Protein kinase" evidence="21">
    <location>
        <begin position="46"/>
        <end position="323"/>
    </location>
</feature>
<dbReference type="GO" id="GO:0016020">
    <property type="term" value="C:membrane"/>
    <property type="evidence" value="ECO:0007669"/>
    <property type="project" value="UniProtKB-SubCell"/>
</dbReference>
<dbReference type="Pfam" id="PF07714">
    <property type="entry name" value="PK_Tyr_Ser-Thr"/>
    <property type="match status" value="1"/>
</dbReference>
<evidence type="ECO:0000256" key="19">
    <source>
        <dbReference type="RuleBase" id="RU000304"/>
    </source>
</evidence>
<evidence type="ECO:0000256" key="3">
    <source>
        <dbReference type="ARBA" id="ARBA00022527"/>
    </source>
</evidence>
<evidence type="ECO:0000256" key="10">
    <source>
        <dbReference type="ARBA" id="ARBA00022777"/>
    </source>
</evidence>
<organism evidence="22">
    <name type="scientific">Brassica oleracea</name>
    <name type="common">Wild cabbage</name>
    <dbReference type="NCBI Taxonomy" id="3712"/>
    <lineage>
        <taxon>Eukaryota</taxon>
        <taxon>Viridiplantae</taxon>
        <taxon>Streptophyta</taxon>
        <taxon>Embryophyta</taxon>
        <taxon>Tracheophyta</taxon>
        <taxon>Spermatophyta</taxon>
        <taxon>Magnoliopsida</taxon>
        <taxon>eudicotyledons</taxon>
        <taxon>Gunneridae</taxon>
        <taxon>Pentapetalae</taxon>
        <taxon>rosids</taxon>
        <taxon>malvids</taxon>
        <taxon>Brassicales</taxon>
        <taxon>Brassicaceae</taxon>
        <taxon>Brassiceae</taxon>
        <taxon>Brassica</taxon>
    </lineage>
</organism>
<dbReference type="InterPro" id="IPR008271">
    <property type="entry name" value="Ser/Thr_kinase_AS"/>
</dbReference>
<evidence type="ECO:0000256" key="6">
    <source>
        <dbReference type="ARBA" id="ARBA00022692"/>
    </source>
</evidence>
<evidence type="ECO:0000256" key="4">
    <source>
        <dbReference type="ARBA" id="ARBA00022553"/>
    </source>
</evidence>
<dbReference type="FunFam" id="3.30.200.20:FF:000225">
    <property type="entry name" value="cold-responsive protein kinase 1"/>
    <property type="match status" value="1"/>
</dbReference>
<evidence type="ECO:0000256" key="11">
    <source>
        <dbReference type="ARBA" id="ARBA00022840"/>
    </source>
</evidence>
<evidence type="ECO:0000256" key="5">
    <source>
        <dbReference type="ARBA" id="ARBA00022679"/>
    </source>
</evidence>
<evidence type="ECO:0000256" key="7">
    <source>
        <dbReference type="ARBA" id="ARBA00022729"/>
    </source>
</evidence>
<evidence type="ECO:0000313" key="22">
    <source>
        <dbReference type="EMBL" id="VDC93079.1"/>
    </source>
</evidence>
<evidence type="ECO:0000256" key="9">
    <source>
        <dbReference type="ARBA" id="ARBA00022741"/>
    </source>
</evidence>
<evidence type="ECO:0000256" key="15">
    <source>
        <dbReference type="ARBA" id="ARBA00023180"/>
    </source>
</evidence>
<evidence type="ECO:0000256" key="13">
    <source>
        <dbReference type="ARBA" id="ARBA00023136"/>
    </source>
</evidence>
<comment type="catalytic activity">
    <reaction evidence="16">
        <text>L-threonyl-[protein] + ATP = O-phospho-L-threonyl-[protein] + ADP + H(+)</text>
        <dbReference type="Rhea" id="RHEA:46608"/>
        <dbReference type="Rhea" id="RHEA-COMP:11060"/>
        <dbReference type="Rhea" id="RHEA-COMP:11605"/>
        <dbReference type="ChEBI" id="CHEBI:15378"/>
        <dbReference type="ChEBI" id="CHEBI:30013"/>
        <dbReference type="ChEBI" id="CHEBI:30616"/>
        <dbReference type="ChEBI" id="CHEBI:61977"/>
        <dbReference type="ChEBI" id="CHEBI:456216"/>
        <dbReference type="EC" id="2.7.11.1"/>
    </reaction>
</comment>
<dbReference type="PANTHER" id="PTHR47973">
    <property type="entry name" value="CYSTEINE-RICH RECEPTOR-LIKE PROTEIN KINASE 3"/>
    <property type="match status" value="1"/>
</dbReference>
<comment type="similarity">
    <text evidence="19">Belongs to the protein kinase superfamily.</text>
</comment>
<keyword evidence="8" id="KW-0677">Repeat</keyword>
<gene>
    <name evidence="22" type="ORF">BOLC3T16656H</name>
</gene>
<keyword evidence="11 18" id="KW-0067">ATP-binding</keyword>
<dbReference type="AlphaFoldDB" id="A0A3P6AVZ4"/>
<keyword evidence="5" id="KW-0808">Transferase</keyword>
<keyword evidence="12" id="KW-1133">Transmembrane helix</keyword>
<feature type="binding site" evidence="18">
    <location>
        <position position="74"/>
    </location>
    <ligand>
        <name>ATP</name>
        <dbReference type="ChEBI" id="CHEBI:30616"/>
    </ligand>
</feature>
<dbReference type="Gene3D" id="3.30.200.20">
    <property type="entry name" value="Phosphorylase Kinase, domain 1"/>
    <property type="match status" value="1"/>
</dbReference>
<evidence type="ECO:0000256" key="14">
    <source>
        <dbReference type="ARBA" id="ARBA00023170"/>
    </source>
</evidence>
<feature type="compositionally biased region" description="Low complexity" evidence="20">
    <location>
        <begin position="374"/>
        <end position="391"/>
    </location>
</feature>
<dbReference type="InterPro" id="IPR017441">
    <property type="entry name" value="Protein_kinase_ATP_BS"/>
</dbReference>
<evidence type="ECO:0000256" key="16">
    <source>
        <dbReference type="ARBA" id="ARBA00047899"/>
    </source>
</evidence>
<evidence type="ECO:0000259" key="21">
    <source>
        <dbReference type="PROSITE" id="PS50011"/>
    </source>
</evidence>
<dbReference type="SMART" id="SM00220">
    <property type="entry name" value="S_TKc"/>
    <property type="match status" value="1"/>
</dbReference>
<keyword evidence="9 18" id="KW-0547">Nucleotide-binding</keyword>
<keyword evidence="14" id="KW-0675">Receptor</keyword>
<dbReference type="InterPro" id="IPR000719">
    <property type="entry name" value="Prot_kinase_dom"/>
</dbReference>
<dbReference type="EMBL" id="LR031872">
    <property type="protein sequence ID" value="VDC93079.1"/>
    <property type="molecule type" value="Genomic_DNA"/>
</dbReference>
<evidence type="ECO:0000256" key="17">
    <source>
        <dbReference type="ARBA" id="ARBA00048679"/>
    </source>
</evidence>
<keyword evidence="10" id="KW-0418">Kinase</keyword>
<keyword evidence="4" id="KW-0597">Phosphoprotein</keyword>
<dbReference type="InterPro" id="IPR011009">
    <property type="entry name" value="Kinase-like_dom_sf"/>
</dbReference>
<comment type="subcellular location">
    <subcellularLocation>
        <location evidence="1">Membrane</location>
        <topology evidence="1">Single-pass type I membrane protein</topology>
    </subcellularLocation>
</comment>
<dbReference type="InterPro" id="IPR052059">
    <property type="entry name" value="CR_Ser/Thr_kinase"/>
</dbReference>
<keyword evidence="15" id="KW-0325">Glycoprotein</keyword>
<keyword evidence="13" id="KW-0472">Membrane</keyword>
<protein>
    <recommendedName>
        <fullName evidence="2">non-specific serine/threonine protein kinase</fullName>
        <ecNumber evidence="2">2.7.11.1</ecNumber>
    </recommendedName>
</protein>